<proteinExistence type="predicted"/>
<feature type="transmembrane region" description="Helical" evidence="6">
    <location>
        <begin position="252"/>
        <end position="272"/>
    </location>
</feature>
<feature type="transmembrane region" description="Helical" evidence="6">
    <location>
        <begin position="214"/>
        <end position="232"/>
    </location>
</feature>
<feature type="transmembrane region" description="Helical" evidence="6">
    <location>
        <begin position="178"/>
        <end position="202"/>
    </location>
</feature>
<evidence type="ECO:0000256" key="3">
    <source>
        <dbReference type="ARBA" id="ARBA00022989"/>
    </source>
</evidence>
<dbReference type="AlphaFoldDB" id="A0A9W6BCQ7"/>
<keyword evidence="9" id="KW-1185">Reference proteome</keyword>
<reference evidence="8 9" key="1">
    <citation type="journal article" date="2023" name="Commun. Biol.">
        <title>Reorganization of the ancestral sex-determining regions during the evolution of trioecy in Pleodorina starrii.</title>
        <authorList>
            <person name="Takahashi K."/>
            <person name="Suzuki S."/>
            <person name="Kawai-Toyooka H."/>
            <person name="Yamamoto K."/>
            <person name="Hamaji T."/>
            <person name="Ootsuki R."/>
            <person name="Yamaguchi H."/>
            <person name="Kawachi M."/>
            <person name="Higashiyama T."/>
            <person name="Nozaki H."/>
        </authorList>
    </citation>
    <scope>NUCLEOTIDE SEQUENCE [LARGE SCALE GENOMIC DNA]</scope>
    <source>
        <strain evidence="8 9">NIES-4479</strain>
    </source>
</reference>
<feature type="compositionally biased region" description="Basic and acidic residues" evidence="5">
    <location>
        <begin position="408"/>
        <end position="417"/>
    </location>
</feature>
<feature type="transmembrane region" description="Helical" evidence="6">
    <location>
        <begin position="153"/>
        <end position="172"/>
    </location>
</feature>
<evidence type="ECO:0000256" key="5">
    <source>
        <dbReference type="SAM" id="MobiDB-lite"/>
    </source>
</evidence>
<dbReference type="Pfam" id="PF03151">
    <property type="entry name" value="TPT"/>
    <property type="match status" value="1"/>
</dbReference>
<dbReference type="Proteomes" id="UP001165080">
    <property type="component" value="Unassembled WGS sequence"/>
</dbReference>
<organism evidence="8 9">
    <name type="scientific">Pleodorina starrii</name>
    <dbReference type="NCBI Taxonomy" id="330485"/>
    <lineage>
        <taxon>Eukaryota</taxon>
        <taxon>Viridiplantae</taxon>
        <taxon>Chlorophyta</taxon>
        <taxon>core chlorophytes</taxon>
        <taxon>Chlorophyceae</taxon>
        <taxon>CS clade</taxon>
        <taxon>Chlamydomonadales</taxon>
        <taxon>Volvocaceae</taxon>
        <taxon>Pleodorina</taxon>
    </lineage>
</organism>
<protein>
    <recommendedName>
        <fullName evidence="7">Sugar phosphate transporter domain-containing protein</fullName>
    </recommendedName>
</protein>
<comment type="subcellular location">
    <subcellularLocation>
        <location evidence="1">Membrane</location>
        <topology evidence="1">Multi-pass membrane protein</topology>
    </subcellularLocation>
</comment>
<evidence type="ECO:0000256" key="1">
    <source>
        <dbReference type="ARBA" id="ARBA00004141"/>
    </source>
</evidence>
<dbReference type="GO" id="GO:0016020">
    <property type="term" value="C:membrane"/>
    <property type="evidence" value="ECO:0007669"/>
    <property type="project" value="UniProtKB-SubCell"/>
</dbReference>
<feature type="transmembrane region" description="Helical" evidence="6">
    <location>
        <begin position="68"/>
        <end position="88"/>
    </location>
</feature>
<keyword evidence="2 6" id="KW-0812">Transmembrane</keyword>
<dbReference type="EMBL" id="BRXU01000002">
    <property type="protein sequence ID" value="GLC49237.1"/>
    <property type="molecule type" value="Genomic_DNA"/>
</dbReference>
<evidence type="ECO:0000256" key="2">
    <source>
        <dbReference type="ARBA" id="ARBA00022692"/>
    </source>
</evidence>
<feature type="transmembrane region" description="Helical" evidence="6">
    <location>
        <begin position="34"/>
        <end position="56"/>
    </location>
</feature>
<feature type="transmembrane region" description="Helical" evidence="6">
    <location>
        <begin position="100"/>
        <end position="121"/>
    </location>
</feature>
<feature type="region of interest" description="Disordered" evidence="5">
    <location>
        <begin position="351"/>
        <end position="417"/>
    </location>
</feature>
<feature type="compositionally biased region" description="Gly residues" evidence="5">
    <location>
        <begin position="363"/>
        <end position="376"/>
    </location>
</feature>
<evidence type="ECO:0000313" key="9">
    <source>
        <dbReference type="Proteomes" id="UP001165080"/>
    </source>
</evidence>
<sequence length="417" mass="43093">MTKVAEQRISSDAAMRGPTTAPARCGRLMDYIQIILLVVVWYTINISLIISNKWLISETGFHSTSLLTLLHMLSSCMASNMALALGLCPPRPAASPALMGRVAVLAASFTVAVASCMASLAYLPASFVQAIGSTTPGFTAVLAFLLQGRREAVVTYTALLPVVVGIVVASGGEPQFQLVGMALQVVACLFRSFKTVLQAVLLTDERDRIHPMTLLAYTSAMSSALLALLTAVTEPHSLAQAAALHARYRHFAPLLAASCGLAFFANWINFIISKRLGALTLQVLGNFKNVVAAMTSVAVFANPVTGAGLAGYGMTTLGVFAYSHLVHHYPAEWVPAPLGAALAYRPPSSTAAAADGAGPDEGSSGGGGGGGGGKGASNGKATAGTGANGQLGDVEYGGPRFKRASRGTTEERLPLLG</sequence>
<evidence type="ECO:0000259" key="7">
    <source>
        <dbReference type="Pfam" id="PF03151"/>
    </source>
</evidence>
<dbReference type="InterPro" id="IPR004853">
    <property type="entry name" value="Sugar_P_trans_dom"/>
</dbReference>
<feature type="domain" description="Sugar phosphate transporter" evidence="7">
    <location>
        <begin position="33"/>
        <end position="323"/>
    </location>
</feature>
<keyword evidence="4 6" id="KW-0472">Membrane</keyword>
<dbReference type="InterPro" id="IPR050186">
    <property type="entry name" value="TPT_transporter"/>
</dbReference>
<feature type="transmembrane region" description="Helical" evidence="6">
    <location>
        <begin position="127"/>
        <end position="146"/>
    </location>
</feature>
<dbReference type="PANTHER" id="PTHR11132">
    <property type="entry name" value="SOLUTE CARRIER FAMILY 35"/>
    <property type="match status" value="1"/>
</dbReference>
<evidence type="ECO:0000256" key="6">
    <source>
        <dbReference type="SAM" id="Phobius"/>
    </source>
</evidence>
<dbReference type="OrthoDB" id="10261634at2759"/>
<evidence type="ECO:0000313" key="8">
    <source>
        <dbReference type="EMBL" id="GLC49237.1"/>
    </source>
</evidence>
<keyword evidence="3 6" id="KW-1133">Transmembrane helix</keyword>
<gene>
    <name evidence="8" type="primary">PLEST004309</name>
    <name evidence="8" type="ORF">PLESTB_000197500</name>
</gene>
<feature type="compositionally biased region" description="Low complexity" evidence="5">
    <location>
        <begin position="351"/>
        <end position="362"/>
    </location>
</feature>
<name>A0A9W6BCQ7_9CHLO</name>
<evidence type="ECO:0000256" key="4">
    <source>
        <dbReference type="ARBA" id="ARBA00023136"/>
    </source>
</evidence>
<accession>A0A9W6BCQ7</accession>
<comment type="caution">
    <text evidence="8">The sequence shown here is derived from an EMBL/GenBank/DDBJ whole genome shotgun (WGS) entry which is preliminary data.</text>
</comment>